<gene>
    <name evidence="1" type="ORF">DNFV4_01246</name>
</gene>
<organism evidence="1 2">
    <name type="scientific">Nitrospira tepida</name>
    <dbReference type="NCBI Taxonomy" id="2973512"/>
    <lineage>
        <taxon>Bacteria</taxon>
        <taxon>Pseudomonadati</taxon>
        <taxon>Nitrospirota</taxon>
        <taxon>Nitrospiria</taxon>
        <taxon>Nitrospirales</taxon>
        <taxon>Nitrospiraceae</taxon>
        <taxon>Nitrospira</taxon>
    </lineage>
</organism>
<evidence type="ECO:0000313" key="2">
    <source>
        <dbReference type="Proteomes" id="UP001179121"/>
    </source>
</evidence>
<accession>A0AA86T343</accession>
<proteinExistence type="predicted"/>
<evidence type="ECO:0000313" key="1">
    <source>
        <dbReference type="EMBL" id="CAI4030816.1"/>
    </source>
</evidence>
<dbReference type="AlphaFoldDB" id="A0AA86T343"/>
<dbReference type="RefSeq" id="WP_289267787.1">
    <property type="nucleotide sequence ID" value="NZ_OX365700.1"/>
</dbReference>
<dbReference type="Proteomes" id="UP001179121">
    <property type="component" value="Chromosome"/>
</dbReference>
<sequence length="97" mass="10743">MSGGRDYTGGPVSFSRSLERQVLALLAIRPRLPFRVLVGLLPGRPTGDLFAALRRLRERGQIVVAPSRRDFDLVRVDPDLQEYGVGSRPADAQEREG</sequence>
<dbReference type="KEGG" id="nti:DNFV4_01246"/>
<reference evidence="1" key="1">
    <citation type="submission" date="2022-10" db="EMBL/GenBank/DDBJ databases">
        <authorList>
            <person name="Koch H."/>
        </authorList>
    </citation>
    <scope>NUCLEOTIDE SEQUENCE</scope>
    <source>
        <strain evidence="1">DNF</strain>
    </source>
</reference>
<name>A0AA86T343_9BACT</name>
<dbReference type="EMBL" id="OX365700">
    <property type="protein sequence ID" value="CAI4030816.1"/>
    <property type="molecule type" value="Genomic_DNA"/>
</dbReference>
<keyword evidence="2" id="KW-1185">Reference proteome</keyword>
<protein>
    <submittedName>
        <fullName evidence="1">Uncharacterized protein</fullName>
    </submittedName>
</protein>